<evidence type="ECO:0000256" key="3">
    <source>
        <dbReference type="ARBA" id="ARBA00022496"/>
    </source>
</evidence>
<protein>
    <submittedName>
        <fullName evidence="10">ABC transporter ATP-binding protein</fullName>
    </submittedName>
</protein>
<dbReference type="InterPro" id="IPR050093">
    <property type="entry name" value="ABC_SmlMolc_Importer"/>
</dbReference>
<dbReference type="SMART" id="SM00382">
    <property type="entry name" value="AAA"/>
    <property type="match status" value="1"/>
</dbReference>
<name>A0ABN1N9J1_9PSEU</name>
<keyword evidence="4" id="KW-0547">Nucleotide-binding</keyword>
<dbReference type="EMBL" id="BAAAHP010000199">
    <property type="protein sequence ID" value="GAA0898741.1"/>
    <property type="molecule type" value="Genomic_DNA"/>
</dbReference>
<keyword evidence="6" id="KW-0408">Iron</keyword>
<sequence length="336" mass="35714">MTEFAIDATGVTKSFGANRAVDRADLRVRRGELVALLGPSGSGKTTLLRLLAGFEAPDSGTVRIGGRLVAGEGVWEEPDRRRIGMVFQDGALFSHLTVGENLEFGKPRPGRAQECLALVGLADRAASYPHELSGGERQRVALARALAVDPDVVLLDEPFAALDEGLRVGLREEVAAVLRAAGASALLVTHNQEEALSLADVVAVMRSGRIEQVGAPREIYERPVSRWVAEFLGDADAVPGSVAGEFISTELGAFPAPGVRDRGEVILRPEQIEIVDDGAGPTATVLGHSYFGHDQIVWLELASGVRLRSRTHGRVSWGTGATVRLRLSGDPIVLPA</sequence>
<accession>A0ABN1N9J1</accession>
<evidence type="ECO:0000256" key="4">
    <source>
        <dbReference type="ARBA" id="ARBA00022741"/>
    </source>
</evidence>
<dbReference type="RefSeq" id="WP_343945210.1">
    <property type="nucleotide sequence ID" value="NZ_BAAAHP010000199.1"/>
</dbReference>
<evidence type="ECO:0000256" key="1">
    <source>
        <dbReference type="ARBA" id="ARBA00022448"/>
    </source>
</evidence>
<dbReference type="GO" id="GO:0005524">
    <property type="term" value="F:ATP binding"/>
    <property type="evidence" value="ECO:0007669"/>
    <property type="project" value="UniProtKB-KW"/>
</dbReference>
<keyword evidence="8" id="KW-0472">Membrane</keyword>
<keyword evidence="2" id="KW-1003">Cell membrane</keyword>
<keyword evidence="1" id="KW-0813">Transport</keyword>
<dbReference type="Proteomes" id="UP001499967">
    <property type="component" value="Unassembled WGS sequence"/>
</dbReference>
<proteinExistence type="predicted"/>
<evidence type="ECO:0000256" key="5">
    <source>
        <dbReference type="ARBA" id="ARBA00022840"/>
    </source>
</evidence>
<dbReference type="Pfam" id="PF00005">
    <property type="entry name" value="ABC_tran"/>
    <property type="match status" value="1"/>
</dbReference>
<reference evidence="10 11" key="1">
    <citation type="journal article" date="2019" name="Int. J. Syst. Evol. Microbiol.">
        <title>The Global Catalogue of Microorganisms (GCM) 10K type strain sequencing project: providing services to taxonomists for standard genome sequencing and annotation.</title>
        <authorList>
            <consortium name="The Broad Institute Genomics Platform"/>
            <consortium name="The Broad Institute Genome Sequencing Center for Infectious Disease"/>
            <person name="Wu L."/>
            <person name="Ma J."/>
        </authorList>
    </citation>
    <scope>NUCLEOTIDE SEQUENCE [LARGE SCALE GENOMIC DNA]</scope>
    <source>
        <strain evidence="10 11">JCM 11117</strain>
    </source>
</reference>
<evidence type="ECO:0000256" key="7">
    <source>
        <dbReference type="ARBA" id="ARBA00023065"/>
    </source>
</evidence>
<dbReference type="InterPro" id="IPR003439">
    <property type="entry name" value="ABC_transporter-like_ATP-bd"/>
</dbReference>
<dbReference type="InterPro" id="IPR008995">
    <property type="entry name" value="Mo/tungstate-bd_C_term_dom"/>
</dbReference>
<gene>
    <name evidence="10" type="ORF">GCM10009559_61780</name>
</gene>
<dbReference type="PROSITE" id="PS00211">
    <property type="entry name" value="ABC_TRANSPORTER_1"/>
    <property type="match status" value="1"/>
</dbReference>
<organism evidence="10 11">
    <name type="scientific">Pseudonocardia zijingensis</name>
    <dbReference type="NCBI Taxonomy" id="153376"/>
    <lineage>
        <taxon>Bacteria</taxon>
        <taxon>Bacillati</taxon>
        <taxon>Actinomycetota</taxon>
        <taxon>Actinomycetes</taxon>
        <taxon>Pseudonocardiales</taxon>
        <taxon>Pseudonocardiaceae</taxon>
        <taxon>Pseudonocardia</taxon>
    </lineage>
</organism>
<dbReference type="InterPro" id="IPR017871">
    <property type="entry name" value="ABC_transporter-like_CS"/>
</dbReference>
<dbReference type="SUPFAM" id="SSF50331">
    <property type="entry name" value="MOP-like"/>
    <property type="match status" value="1"/>
</dbReference>
<evidence type="ECO:0000259" key="9">
    <source>
        <dbReference type="PROSITE" id="PS50893"/>
    </source>
</evidence>
<dbReference type="InterPro" id="IPR015853">
    <property type="entry name" value="ABC_transpr_FbpC"/>
</dbReference>
<evidence type="ECO:0000256" key="2">
    <source>
        <dbReference type="ARBA" id="ARBA00022475"/>
    </source>
</evidence>
<dbReference type="Pfam" id="PF08402">
    <property type="entry name" value="TOBE_2"/>
    <property type="match status" value="1"/>
</dbReference>
<keyword evidence="3" id="KW-0410">Iron transport</keyword>
<keyword evidence="7" id="KW-0406">Ion transport</keyword>
<keyword evidence="5 10" id="KW-0067">ATP-binding</keyword>
<dbReference type="PROSITE" id="PS50893">
    <property type="entry name" value="ABC_TRANSPORTER_2"/>
    <property type="match status" value="1"/>
</dbReference>
<evidence type="ECO:0000256" key="6">
    <source>
        <dbReference type="ARBA" id="ARBA00023004"/>
    </source>
</evidence>
<dbReference type="PANTHER" id="PTHR42781">
    <property type="entry name" value="SPERMIDINE/PUTRESCINE IMPORT ATP-BINDING PROTEIN POTA"/>
    <property type="match status" value="1"/>
</dbReference>
<dbReference type="PANTHER" id="PTHR42781:SF4">
    <property type="entry name" value="SPERMIDINE_PUTRESCINE IMPORT ATP-BINDING PROTEIN POTA"/>
    <property type="match status" value="1"/>
</dbReference>
<dbReference type="InterPro" id="IPR013611">
    <property type="entry name" value="Transp-assoc_OB_typ2"/>
</dbReference>
<evidence type="ECO:0000313" key="11">
    <source>
        <dbReference type="Proteomes" id="UP001499967"/>
    </source>
</evidence>
<dbReference type="CDD" id="cd03259">
    <property type="entry name" value="ABC_Carb_Solutes_like"/>
    <property type="match status" value="1"/>
</dbReference>
<keyword evidence="11" id="KW-1185">Reference proteome</keyword>
<dbReference type="InterPro" id="IPR027417">
    <property type="entry name" value="P-loop_NTPase"/>
</dbReference>
<dbReference type="Gene3D" id="3.40.50.300">
    <property type="entry name" value="P-loop containing nucleotide triphosphate hydrolases"/>
    <property type="match status" value="1"/>
</dbReference>
<feature type="domain" description="ABC transporter" evidence="9">
    <location>
        <begin position="6"/>
        <end position="232"/>
    </location>
</feature>
<comment type="caution">
    <text evidence="10">The sequence shown here is derived from an EMBL/GenBank/DDBJ whole genome shotgun (WGS) entry which is preliminary data.</text>
</comment>
<dbReference type="InterPro" id="IPR003593">
    <property type="entry name" value="AAA+_ATPase"/>
</dbReference>
<dbReference type="SUPFAM" id="SSF52540">
    <property type="entry name" value="P-loop containing nucleoside triphosphate hydrolases"/>
    <property type="match status" value="1"/>
</dbReference>
<evidence type="ECO:0000313" key="10">
    <source>
        <dbReference type="EMBL" id="GAA0898741.1"/>
    </source>
</evidence>
<evidence type="ECO:0000256" key="8">
    <source>
        <dbReference type="ARBA" id="ARBA00023136"/>
    </source>
</evidence>